<sequence length="119" mass="12439">MCLVVSAGEGARDIGIRDAERSAEGGEGEGEEEGESRRRIRTCAGGAAGVRARPGSAQRAGRTVARDQRVGGARWGDSIVRMLLSSGAGAGARRGRDAEAKARRDKKEGGEWNEEEGEG</sequence>
<accession>A0A409XUW3</accession>
<dbReference type="Proteomes" id="UP000283269">
    <property type="component" value="Unassembled WGS sequence"/>
</dbReference>
<organism evidence="2 3">
    <name type="scientific">Psilocybe cyanescens</name>
    <dbReference type="NCBI Taxonomy" id="93625"/>
    <lineage>
        <taxon>Eukaryota</taxon>
        <taxon>Fungi</taxon>
        <taxon>Dikarya</taxon>
        <taxon>Basidiomycota</taxon>
        <taxon>Agaricomycotina</taxon>
        <taxon>Agaricomycetes</taxon>
        <taxon>Agaricomycetidae</taxon>
        <taxon>Agaricales</taxon>
        <taxon>Agaricineae</taxon>
        <taxon>Strophariaceae</taxon>
        <taxon>Psilocybe</taxon>
    </lineage>
</organism>
<evidence type="ECO:0000313" key="3">
    <source>
        <dbReference type="Proteomes" id="UP000283269"/>
    </source>
</evidence>
<dbReference type="EMBL" id="NHYD01000325">
    <property type="protein sequence ID" value="PPQ94520.1"/>
    <property type="molecule type" value="Genomic_DNA"/>
</dbReference>
<reference evidence="2 3" key="1">
    <citation type="journal article" date="2018" name="Evol. Lett.">
        <title>Horizontal gene cluster transfer increased hallucinogenic mushroom diversity.</title>
        <authorList>
            <person name="Reynolds H.T."/>
            <person name="Vijayakumar V."/>
            <person name="Gluck-Thaler E."/>
            <person name="Korotkin H.B."/>
            <person name="Matheny P.B."/>
            <person name="Slot J.C."/>
        </authorList>
    </citation>
    <scope>NUCLEOTIDE SEQUENCE [LARGE SCALE GENOMIC DNA]</scope>
    <source>
        <strain evidence="2 3">2631</strain>
    </source>
</reference>
<evidence type="ECO:0000313" key="2">
    <source>
        <dbReference type="EMBL" id="PPQ94520.1"/>
    </source>
</evidence>
<name>A0A409XUW3_PSICY</name>
<feature type="region of interest" description="Disordered" evidence="1">
    <location>
        <begin position="1"/>
        <end position="69"/>
    </location>
</feature>
<comment type="caution">
    <text evidence="2">The sequence shown here is derived from an EMBL/GenBank/DDBJ whole genome shotgun (WGS) entry which is preliminary data.</text>
</comment>
<keyword evidence="3" id="KW-1185">Reference proteome</keyword>
<feature type="region of interest" description="Disordered" evidence="1">
    <location>
        <begin position="86"/>
        <end position="119"/>
    </location>
</feature>
<gene>
    <name evidence="2" type="ORF">CVT25_014175</name>
</gene>
<dbReference type="AlphaFoldDB" id="A0A409XUW3"/>
<proteinExistence type="predicted"/>
<feature type="compositionally biased region" description="Basic and acidic residues" evidence="1">
    <location>
        <begin position="10"/>
        <end position="24"/>
    </location>
</feature>
<feature type="compositionally biased region" description="Basic and acidic residues" evidence="1">
    <location>
        <begin position="94"/>
        <end position="110"/>
    </location>
</feature>
<dbReference type="InParanoid" id="A0A409XUW3"/>
<evidence type="ECO:0000256" key="1">
    <source>
        <dbReference type="SAM" id="MobiDB-lite"/>
    </source>
</evidence>
<protein>
    <submittedName>
        <fullName evidence="2">Uncharacterized protein</fullName>
    </submittedName>
</protein>